<dbReference type="Proteomes" id="UP001501692">
    <property type="component" value="Unassembled WGS sequence"/>
</dbReference>
<sequence>MKYKYSIYHPNKPEVETSNETVSKTEVIDLVENYPWIEKLNLLNSLKEGEVYYSPSINFHNISNKHSLELTANYKNGKLEFSLWYNRKVNARILLGLFGEKEKIKVIDKWGFKKEDALEYLQVFLNEDYVKMEQLMTD</sequence>
<accession>A0ABP9HCV7</accession>
<name>A0ABP9HCV7_9FLAO</name>
<reference evidence="2" key="1">
    <citation type="journal article" date="2019" name="Int. J. Syst. Evol. Microbiol.">
        <title>The Global Catalogue of Microorganisms (GCM) 10K type strain sequencing project: providing services to taxonomists for standard genome sequencing and annotation.</title>
        <authorList>
            <consortium name="The Broad Institute Genomics Platform"/>
            <consortium name="The Broad Institute Genome Sequencing Center for Infectious Disease"/>
            <person name="Wu L."/>
            <person name="Ma J."/>
        </authorList>
    </citation>
    <scope>NUCLEOTIDE SEQUENCE [LARGE SCALE GENOMIC DNA]</scope>
    <source>
        <strain evidence="2">JCM 18287</strain>
    </source>
</reference>
<proteinExistence type="predicted"/>
<comment type="caution">
    <text evidence="1">The sequence shown here is derived from an EMBL/GenBank/DDBJ whole genome shotgun (WGS) entry which is preliminary data.</text>
</comment>
<keyword evidence="2" id="KW-1185">Reference proteome</keyword>
<organism evidence="1 2">
    <name type="scientific">Algibacter aquimarinus</name>
    <dbReference type="NCBI Taxonomy" id="1136748"/>
    <lineage>
        <taxon>Bacteria</taxon>
        <taxon>Pseudomonadati</taxon>
        <taxon>Bacteroidota</taxon>
        <taxon>Flavobacteriia</taxon>
        <taxon>Flavobacteriales</taxon>
        <taxon>Flavobacteriaceae</taxon>
        <taxon>Algibacter</taxon>
    </lineage>
</organism>
<evidence type="ECO:0000313" key="1">
    <source>
        <dbReference type="EMBL" id="GAA4967750.1"/>
    </source>
</evidence>
<dbReference type="EMBL" id="BAABJK010000004">
    <property type="protein sequence ID" value="GAA4967750.1"/>
    <property type="molecule type" value="Genomic_DNA"/>
</dbReference>
<protein>
    <submittedName>
        <fullName evidence="1">Uncharacterized protein</fullName>
    </submittedName>
</protein>
<dbReference type="RefSeq" id="WP_345166924.1">
    <property type="nucleotide sequence ID" value="NZ_BAABJK010000004.1"/>
</dbReference>
<evidence type="ECO:0000313" key="2">
    <source>
        <dbReference type="Proteomes" id="UP001501692"/>
    </source>
</evidence>
<gene>
    <name evidence="1" type="ORF">GCM10023315_16510</name>
</gene>